<dbReference type="Pfam" id="PF11958">
    <property type="entry name" value="DUF3472"/>
    <property type="match status" value="1"/>
</dbReference>
<comment type="caution">
    <text evidence="2">The sequence shown here is derived from an EMBL/GenBank/DDBJ whole genome shotgun (WGS) entry which is preliminary data.</text>
</comment>
<evidence type="ECO:0000313" key="2">
    <source>
        <dbReference type="EMBL" id="KOH44062.1"/>
    </source>
</evidence>
<gene>
    <name evidence="2" type="ORF">NC99_30550</name>
</gene>
<dbReference type="PATRIC" id="fig|1409788.3.peg.3141"/>
<protein>
    <recommendedName>
        <fullName evidence="1">DUF5077 domain-containing protein</fullName>
    </recommendedName>
</protein>
<dbReference type="InterPro" id="IPR021862">
    <property type="entry name" value="DUF3472"/>
</dbReference>
<dbReference type="STRING" id="1409788.NC99_30550"/>
<organism evidence="2 3">
    <name type="scientific">Sunxiuqinia dokdonensis</name>
    <dbReference type="NCBI Taxonomy" id="1409788"/>
    <lineage>
        <taxon>Bacteria</taxon>
        <taxon>Pseudomonadati</taxon>
        <taxon>Bacteroidota</taxon>
        <taxon>Bacteroidia</taxon>
        <taxon>Marinilabiliales</taxon>
        <taxon>Prolixibacteraceae</taxon>
        <taxon>Sunxiuqinia</taxon>
    </lineage>
</organism>
<reference evidence="3" key="1">
    <citation type="submission" date="2015-07" db="EMBL/GenBank/DDBJ databases">
        <title>Genome sequencing of Sunxiuqinia dokdonensis strain SK.</title>
        <authorList>
            <person name="Ahn S."/>
            <person name="Kim B.-C."/>
        </authorList>
    </citation>
    <scope>NUCLEOTIDE SEQUENCE [LARGE SCALE GENOMIC DNA]</scope>
    <source>
        <strain evidence="3">SK</strain>
    </source>
</reference>
<dbReference type="AlphaFoldDB" id="A0A0L8V776"/>
<sequence length="430" mass="48184">MKIERFSQVLLVALLVFILQTGAGQSKVHAQVFIPTAGNSWVIDNGFQTTEKIDEGGIRVDSDFTKTFRTFFYAEKTGAIRLGIRGAAAGGDARIKLTMGAREKTIDLTSEASTVLWAGGFIIENPGYQYVDISAVGGEGTAIVHDIAVMGEPAESDFYFMKDEFYWGRRGPSVHLRYLVPEDEKEVTYFYNEITVPEGEDVMGSYFMANGFGQGYFGIQVNSETERRILFSVWSPFHTDNPDEIPEDQRIQLIRKGTGVYTGEFGNEGSGGQSYKRFMWKTETTYGFLLKAVPGDDHSTEFTAWFFDPEVGDWALIASFSRPKTSTYLTGLHSFLENFIPQAGLFDRKVLYTNQWIVDADGNWMELNQAAFSADATARKNARLDYTGGQLNDAFYLKNCGFINEKTTIGTQFTREANNQRPQIDFDALP</sequence>
<dbReference type="InterPro" id="IPR031712">
    <property type="entry name" value="DUF5077"/>
</dbReference>
<feature type="domain" description="DUF5077" evidence="1">
    <location>
        <begin position="34"/>
        <end position="151"/>
    </location>
</feature>
<dbReference type="Proteomes" id="UP000036958">
    <property type="component" value="Unassembled WGS sequence"/>
</dbReference>
<dbReference type="RefSeq" id="WP_053184784.1">
    <property type="nucleotide sequence ID" value="NZ_LGIA01000171.1"/>
</dbReference>
<dbReference type="EMBL" id="LGIA01000171">
    <property type="protein sequence ID" value="KOH44062.1"/>
    <property type="molecule type" value="Genomic_DNA"/>
</dbReference>
<proteinExistence type="predicted"/>
<keyword evidence="3" id="KW-1185">Reference proteome</keyword>
<name>A0A0L8V776_9BACT</name>
<evidence type="ECO:0000313" key="3">
    <source>
        <dbReference type="Proteomes" id="UP000036958"/>
    </source>
</evidence>
<dbReference type="OrthoDB" id="6014523at2"/>
<dbReference type="Pfam" id="PF16871">
    <property type="entry name" value="DUF5077"/>
    <property type="match status" value="1"/>
</dbReference>
<evidence type="ECO:0000259" key="1">
    <source>
        <dbReference type="Pfam" id="PF16871"/>
    </source>
</evidence>
<accession>A0A0L8V776</accession>